<evidence type="ECO:0000256" key="3">
    <source>
        <dbReference type="ARBA" id="ARBA00023163"/>
    </source>
</evidence>
<dbReference type="InterPro" id="IPR007282">
    <property type="entry name" value="NOT2/3/5_C"/>
</dbReference>
<dbReference type="Gene3D" id="2.30.30.1020">
    <property type="entry name" value="CCR4-NOT complex subunit 2/3/5, C-terminal domain"/>
    <property type="match status" value="1"/>
</dbReference>
<keyword evidence="2" id="KW-0805">Transcription regulation</keyword>
<accession>A0A9J6G180</accession>
<gene>
    <name evidence="6" type="ORF">HPB48_018703</name>
</gene>
<proteinExistence type="inferred from homology"/>
<evidence type="ECO:0000256" key="4">
    <source>
        <dbReference type="SAM" id="MobiDB-lite"/>
    </source>
</evidence>
<feature type="region of interest" description="Disordered" evidence="4">
    <location>
        <begin position="197"/>
        <end position="220"/>
    </location>
</feature>
<reference evidence="6 7" key="1">
    <citation type="journal article" date="2020" name="Cell">
        <title>Large-Scale Comparative Analyses of Tick Genomes Elucidate Their Genetic Diversity and Vector Capacities.</title>
        <authorList>
            <consortium name="Tick Genome and Microbiome Consortium (TIGMIC)"/>
            <person name="Jia N."/>
            <person name="Wang J."/>
            <person name="Shi W."/>
            <person name="Du L."/>
            <person name="Sun Y."/>
            <person name="Zhan W."/>
            <person name="Jiang J.F."/>
            <person name="Wang Q."/>
            <person name="Zhang B."/>
            <person name="Ji P."/>
            <person name="Bell-Sakyi L."/>
            <person name="Cui X.M."/>
            <person name="Yuan T.T."/>
            <person name="Jiang B.G."/>
            <person name="Yang W.F."/>
            <person name="Lam T.T."/>
            <person name="Chang Q.C."/>
            <person name="Ding S.J."/>
            <person name="Wang X.J."/>
            <person name="Zhu J.G."/>
            <person name="Ruan X.D."/>
            <person name="Zhao L."/>
            <person name="Wei J.T."/>
            <person name="Ye R.Z."/>
            <person name="Que T.C."/>
            <person name="Du C.H."/>
            <person name="Zhou Y.H."/>
            <person name="Cheng J.X."/>
            <person name="Dai P.F."/>
            <person name="Guo W.B."/>
            <person name="Han X.H."/>
            <person name="Huang E.J."/>
            <person name="Li L.F."/>
            <person name="Wei W."/>
            <person name="Gao Y.C."/>
            <person name="Liu J.Z."/>
            <person name="Shao H.Z."/>
            <person name="Wang X."/>
            <person name="Wang C.C."/>
            <person name="Yang T.C."/>
            <person name="Huo Q.B."/>
            <person name="Li W."/>
            <person name="Chen H.Y."/>
            <person name="Chen S.E."/>
            <person name="Zhou L.G."/>
            <person name="Ni X.B."/>
            <person name="Tian J.H."/>
            <person name="Sheng Y."/>
            <person name="Liu T."/>
            <person name="Pan Y.S."/>
            <person name="Xia L.Y."/>
            <person name="Li J."/>
            <person name="Zhao F."/>
            <person name="Cao W.C."/>
        </authorList>
    </citation>
    <scope>NUCLEOTIDE SEQUENCE [LARGE SCALE GENOMIC DNA]</scope>
    <source>
        <strain evidence="6">HaeL-2018</strain>
    </source>
</reference>
<sequence>MAQRSVHRPLRTAKERGPTNRRSGMLTDEYGLAALLESVRVAEAHPDRPSLVLGSDLSTLGVDISSPENLYPVFGGPWGETPGRLNDTDCRIPSEYVMDQGTRTRVAAVKMDRYGIDVLFFVFYTSGGDARQIQSAAELYKRGWRFHKDEGVWINLSEGSPVETKWTYERGTYAYFDPINWKEDKKEFLLMYDRLEDEPPSIPAPSASREPTGPGAENPD</sequence>
<dbReference type="GO" id="GO:0006355">
    <property type="term" value="P:regulation of DNA-templated transcription"/>
    <property type="evidence" value="ECO:0007669"/>
    <property type="project" value="InterPro"/>
</dbReference>
<dbReference type="GO" id="GO:0030015">
    <property type="term" value="C:CCR4-NOT core complex"/>
    <property type="evidence" value="ECO:0007669"/>
    <property type="project" value="InterPro"/>
</dbReference>
<dbReference type="PANTHER" id="PTHR23326">
    <property type="entry name" value="CCR4 NOT-RELATED"/>
    <property type="match status" value="1"/>
</dbReference>
<feature type="compositionally biased region" description="Basic residues" evidence="4">
    <location>
        <begin position="1"/>
        <end position="11"/>
    </location>
</feature>
<comment type="caution">
    <text evidence="6">The sequence shown here is derived from an EMBL/GenBank/DDBJ whole genome shotgun (WGS) entry which is preliminary data.</text>
</comment>
<evidence type="ECO:0000256" key="2">
    <source>
        <dbReference type="ARBA" id="ARBA00023015"/>
    </source>
</evidence>
<feature type="region of interest" description="Disordered" evidence="4">
    <location>
        <begin position="1"/>
        <end position="24"/>
    </location>
</feature>
<evidence type="ECO:0000256" key="1">
    <source>
        <dbReference type="ARBA" id="ARBA00007682"/>
    </source>
</evidence>
<dbReference type="VEuPathDB" id="VectorBase:HLOH_059876"/>
<dbReference type="GO" id="GO:2000036">
    <property type="term" value="P:regulation of stem cell population maintenance"/>
    <property type="evidence" value="ECO:0007669"/>
    <property type="project" value="UniProtKB-ARBA"/>
</dbReference>
<organism evidence="6 7">
    <name type="scientific">Haemaphysalis longicornis</name>
    <name type="common">Bush tick</name>
    <dbReference type="NCBI Taxonomy" id="44386"/>
    <lineage>
        <taxon>Eukaryota</taxon>
        <taxon>Metazoa</taxon>
        <taxon>Ecdysozoa</taxon>
        <taxon>Arthropoda</taxon>
        <taxon>Chelicerata</taxon>
        <taxon>Arachnida</taxon>
        <taxon>Acari</taxon>
        <taxon>Parasitiformes</taxon>
        <taxon>Ixodida</taxon>
        <taxon>Ixodoidea</taxon>
        <taxon>Ixodidae</taxon>
        <taxon>Haemaphysalinae</taxon>
        <taxon>Haemaphysalis</taxon>
    </lineage>
</organism>
<dbReference type="Pfam" id="PF04153">
    <property type="entry name" value="NOT2_3_5_C"/>
    <property type="match status" value="1"/>
</dbReference>
<feature type="domain" description="NOT2/NOT3/NOT5 C-terminal" evidence="5">
    <location>
        <begin position="72"/>
        <end position="195"/>
    </location>
</feature>
<evidence type="ECO:0000259" key="5">
    <source>
        <dbReference type="Pfam" id="PF04153"/>
    </source>
</evidence>
<protein>
    <recommendedName>
        <fullName evidence="5">NOT2/NOT3/NOT5 C-terminal domain-containing protein</fullName>
    </recommendedName>
</protein>
<comment type="similarity">
    <text evidence="1">Belongs to the CNOT2/3/5 family.</text>
</comment>
<evidence type="ECO:0000313" key="7">
    <source>
        <dbReference type="Proteomes" id="UP000821853"/>
    </source>
</evidence>
<dbReference type="InterPro" id="IPR038635">
    <property type="entry name" value="CCR4-NOT_su2/3/5_C_sf"/>
</dbReference>
<evidence type="ECO:0000313" key="6">
    <source>
        <dbReference type="EMBL" id="KAH9368497.1"/>
    </source>
</evidence>
<dbReference type="Proteomes" id="UP000821853">
    <property type="component" value="Chromosome 2"/>
</dbReference>
<dbReference type="EMBL" id="JABSTR010000004">
    <property type="protein sequence ID" value="KAH9368497.1"/>
    <property type="molecule type" value="Genomic_DNA"/>
</dbReference>
<keyword evidence="7" id="KW-1185">Reference proteome</keyword>
<dbReference type="AlphaFoldDB" id="A0A9J6G180"/>
<dbReference type="OrthoDB" id="25391at2759"/>
<dbReference type="InterPro" id="IPR040168">
    <property type="entry name" value="Not2/3/5"/>
</dbReference>
<keyword evidence="3" id="KW-0804">Transcription</keyword>
<dbReference type="OMA" id="QQDHAKI"/>
<name>A0A9J6G180_HAELO</name>